<keyword evidence="7" id="KW-1133">Transmembrane helix</keyword>
<dbReference type="SMART" id="SM00409">
    <property type="entry name" value="IG"/>
    <property type="match status" value="4"/>
</dbReference>
<dbReference type="PROSITE" id="PS50835">
    <property type="entry name" value="IG_LIKE"/>
    <property type="match status" value="4"/>
</dbReference>
<dbReference type="EMBL" id="JACASF010000021">
    <property type="protein sequence ID" value="KAF6406373.1"/>
    <property type="molecule type" value="Genomic_DNA"/>
</dbReference>
<evidence type="ECO:0000256" key="8">
    <source>
        <dbReference type="SAM" id="SignalP"/>
    </source>
</evidence>
<organism evidence="10 11">
    <name type="scientific">Molossus molossus</name>
    <name type="common">Pallas' mastiff bat</name>
    <name type="synonym">Vespertilio molossus</name>
    <dbReference type="NCBI Taxonomy" id="27622"/>
    <lineage>
        <taxon>Eukaryota</taxon>
        <taxon>Metazoa</taxon>
        <taxon>Chordata</taxon>
        <taxon>Craniata</taxon>
        <taxon>Vertebrata</taxon>
        <taxon>Euteleostomi</taxon>
        <taxon>Mammalia</taxon>
        <taxon>Eutheria</taxon>
        <taxon>Laurasiatheria</taxon>
        <taxon>Chiroptera</taxon>
        <taxon>Yangochiroptera</taxon>
        <taxon>Molossidae</taxon>
        <taxon>Molossus</taxon>
    </lineage>
</organism>
<evidence type="ECO:0000313" key="10">
    <source>
        <dbReference type="EMBL" id="KAF6406373.1"/>
    </source>
</evidence>
<dbReference type="Gene3D" id="1.20.1480.30">
    <property type="entry name" value="Designed four-helix bundle protein"/>
    <property type="match status" value="1"/>
</dbReference>
<feature type="domain" description="Ig-like" evidence="9">
    <location>
        <begin position="161"/>
        <end position="248"/>
    </location>
</feature>
<keyword evidence="3" id="KW-0325">Glycoprotein</keyword>
<dbReference type="InterPro" id="IPR036179">
    <property type="entry name" value="Ig-like_dom_sf"/>
</dbReference>
<dbReference type="InterPro" id="IPR003599">
    <property type="entry name" value="Ig_sub"/>
</dbReference>
<dbReference type="Gene3D" id="2.60.40.10">
    <property type="entry name" value="Immunoglobulins"/>
    <property type="match status" value="4"/>
</dbReference>
<dbReference type="InParanoid" id="A0A7J8C694"/>
<evidence type="ECO:0000313" key="11">
    <source>
        <dbReference type="Proteomes" id="UP000550707"/>
    </source>
</evidence>
<accession>A0A7J8C694</accession>
<name>A0A7J8C694_MOLMO</name>
<comment type="similarity">
    <text evidence="5">Belongs to the immunoglobulin superfamily. CEA family.</text>
</comment>
<feature type="chain" id="PRO_5029456656" evidence="8">
    <location>
        <begin position="31"/>
        <end position="647"/>
    </location>
</feature>
<protein>
    <submittedName>
        <fullName evidence="10">CEA cell adhesion molecule 20</fullName>
    </submittedName>
</protein>
<evidence type="ECO:0000256" key="2">
    <source>
        <dbReference type="ARBA" id="ARBA00023157"/>
    </source>
</evidence>
<feature type="coiled-coil region" evidence="6">
    <location>
        <begin position="593"/>
        <end position="634"/>
    </location>
</feature>
<reference evidence="10 11" key="1">
    <citation type="journal article" date="2020" name="Nature">
        <title>Six reference-quality genomes reveal evolution of bat adaptations.</title>
        <authorList>
            <person name="Jebb D."/>
            <person name="Huang Z."/>
            <person name="Pippel M."/>
            <person name="Hughes G.M."/>
            <person name="Lavrichenko K."/>
            <person name="Devanna P."/>
            <person name="Winkler S."/>
            <person name="Jermiin L.S."/>
            <person name="Skirmuntt E.C."/>
            <person name="Katzourakis A."/>
            <person name="Burkitt-Gray L."/>
            <person name="Ray D.A."/>
            <person name="Sullivan K.A.M."/>
            <person name="Roscito J.G."/>
            <person name="Kirilenko B.M."/>
            <person name="Davalos L.M."/>
            <person name="Corthals A.P."/>
            <person name="Power M.L."/>
            <person name="Jones G."/>
            <person name="Ransome R.D."/>
            <person name="Dechmann D.K.N."/>
            <person name="Locatelli A.G."/>
            <person name="Puechmaille S.J."/>
            <person name="Fedrigo O."/>
            <person name="Jarvis E.D."/>
            <person name="Hiller M."/>
            <person name="Vernes S.C."/>
            <person name="Myers E.W."/>
            <person name="Teeling E.C."/>
        </authorList>
    </citation>
    <scope>NUCLEOTIDE SEQUENCE [LARGE SCALE GENOMIC DNA]</scope>
    <source>
        <strain evidence="10">MMolMol1</strain>
        <tissue evidence="10">Muscle</tissue>
    </source>
</reference>
<evidence type="ECO:0000256" key="6">
    <source>
        <dbReference type="SAM" id="Coils"/>
    </source>
</evidence>
<dbReference type="InterPro" id="IPR052598">
    <property type="entry name" value="IgSF_CEA-related"/>
</dbReference>
<feature type="signal peptide" evidence="8">
    <location>
        <begin position="1"/>
        <end position="30"/>
    </location>
</feature>
<dbReference type="PANTHER" id="PTHR44337:SF20">
    <property type="entry name" value="CARCINOEMBRYONIC ANTIGEN-RELATED CELL ADHESION MOLECULE 5-RELATED"/>
    <property type="match status" value="1"/>
</dbReference>
<dbReference type="FunFam" id="2.60.40.10:FF:000244">
    <property type="entry name" value="carcinoembryonic antigen-related cell adhesion molecule 16"/>
    <property type="match status" value="1"/>
</dbReference>
<dbReference type="SMART" id="SM00408">
    <property type="entry name" value="IGc2"/>
    <property type="match status" value="4"/>
</dbReference>
<evidence type="ECO:0000256" key="1">
    <source>
        <dbReference type="ARBA" id="ARBA00022729"/>
    </source>
</evidence>
<keyword evidence="7" id="KW-0812">Transmembrane</keyword>
<keyword evidence="6" id="KW-0175">Coiled coil</keyword>
<dbReference type="GO" id="GO:0009986">
    <property type="term" value="C:cell surface"/>
    <property type="evidence" value="ECO:0007669"/>
    <property type="project" value="TreeGrafter"/>
</dbReference>
<feature type="domain" description="Ig-like" evidence="9">
    <location>
        <begin position="71"/>
        <end position="150"/>
    </location>
</feature>
<dbReference type="InterPro" id="IPR003598">
    <property type="entry name" value="Ig_sub2"/>
</dbReference>
<evidence type="ECO:0000256" key="7">
    <source>
        <dbReference type="SAM" id="Phobius"/>
    </source>
</evidence>
<evidence type="ECO:0000256" key="5">
    <source>
        <dbReference type="ARBA" id="ARBA00038222"/>
    </source>
</evidence>
<dbReference type="InterPro" id="IPR013783">
    <property type="entry name" value="Ig-like_fold"/>
</dbReference>
<proteinExistence type="inferred from homology"/>
<dbReference type="Pfam" id="PF13927">
    <property type="entry name" value="Ig_3"/>
    <property type="match status" value="4"/>
</dbReference>
<sequence length="647" mass="71144">MGPPDLRGPHWAGILLSASLLTMWSRPAAAQFILDANLLNTTRSEKDVFLCFGPSGHSRLRETQIQLLAIPILSVSQGTVTEHSGTVTFHCDTRDMDSTIHWVADNRPLVFHERMQLSPDGKRFTILTVQREDARTYRCEAQSTSWVQISDPITLVVNYGPDPFEIKVESGIPNGEEVGVIEGSNVTFSVEIQSYPPPAYSWFLPNDTVSSLTVRTFTIHAVSRKHEGVYKCLVSNDVIHLSRLAALKVRVLERLTKPHIVTPSLNLVENASSVALTCQTTQKGAQVRWFLSGQPLLPSEHLVLSPDNRTLVIQNLWRNDTGPYECEAWISGSWARSDPLSLTISYGPDRVDITSGLESEVVSTVEAELNSSLTLQCQAESQPGAEYRWTLEHSTSVSMGEKLIIGALTREHQGTYNCSALNPLTRQARSASVLVRVIGPGPQSSLSAGSIAGIAIGILAVIALSVGLGYFLYIRYARRARDGEEVAQGPMASGSYSRTLASVLFSFHLQGLELDCQCPSPGTASGAVWVFCCFGSEQAVDAGDPKTLMETCSFPDENKYIQILTYKMERSNSSDAEFRKQVIQLLKELGETFKGLSETFKKLKETTEELSENINNVKKDQSEMKDALTEIKNNLQGINNSVGKAKK</sequence>
<feature type="domain" description="Ig-like" evidence="9">
    <location>
        <begin position="258"/>
        <end position="343"/>
    </location>
</feature>
<evidence type="ECO:0000259" key="9">
    <source>
        <dbReference type="PROSITE" id="PS50835"/>
    </source>
</evidence>
<dbReference type="AlphaFoldDB" id="A0A7J8C694"/>
<keyword evidence="4" id="KW-0393">Immunoglobulin domain</keyword>
<comment type="caution">
    <text evidence="10">The sequence shown here is derived from an EMBL/GenBank/DDBJ whole genome shotgun (WGS) entry which is preliminary data.</text>
</comment>
<keyword evidence="2" id="KW-1015">Disulfide bond</keyword>
<dbReference type="PANTHER" id="PTHR44337">
    <property type="entry name" value="CARCINOEMBRYONIC ANTIGEN-RELATED CELL ADHESION MOLECULE 8"/>
    <property type="match status" value="1"/>
</dbReference>
<dbReference type="InterPro" id="IPR007110">
    <property type="entry name" value="Ig-like_dom"/>
</dbReference>
<keyword evidence="11" id="KW-1185">Reference proteome</keyword>
<keyword evidence="7" id="KW-0472">Membrane</keyword>
<dbReference type="GO" id="GO:0007157">
    <property type="term" value="P:heterophilic cell-cell adhesion via plasma membrane cell adhesion molecules"/>
    <property type="evidence" value="ECO:0007669"/>
    <property type="project" value="TreeGrafter"/>
</dbReference>
<keyword evidence="1 8" id="KW-0732">Signal</keyword>
<gene>
    <name evidence="10" type="ORF">HJG59_002630</name>
</gene>
<dbReference type="SUPFAM" id="SSF48726">
    <property type="entry name" value="Immunoglobulin"/>
    <property type="match status" value="4"/>
</dbReference>
<evidence type="ECO:0000256" key="3">
    <source>
        <dbReference type="ARBA" id="ARBA00023180"/>
    </source>
</evidence>
<evidence type="ECO:0000256" key="4">
    <source>
        <dbReference type="ARBA" id="ARBA00023319"/>
    </source>
</evidence>
<feature type="transmembrane region" description="Helical" evidence="7">
    <location>
        <begin position="451"/>
        <end position="473"/>
    </location>
</feature>
<feature type="domain" description="Ig-like" evidence="9">
    <location>
        <begin position="348"/>
        <end position="434"/>
    </location>
</feature>
<dbReference type="CDD" id="cd12087">
    <property type="entry name" value="TM_EGFR-like"/>
    <property type="match status" value="1"/>
</dbReference>
<dbReference type="Proteomes" id="UP000550707">
    <property type="component" value="Unassembled WGS sequence"/>
</dbReference>